<feature type="region of interest" description="Disordered" evidence="6">
    <location>
        <begin position="454"/>
        <end position="483"/>
    </location>
</feature>
<evidence type="ECO:0000259" key="8">
    <source>
        <dbReference type="PROSITE" id="PS50144"/>
    </source>
</evidence>
<feature type="region of interest" description="Disordered" evidence="6">
    <location>
        <begin position="498"/>
        <end position="541"/>
    </location>
</feature>
<dbReference type="AlphaFoldDB" id="Q179U2"/>
<dbReference type="InterPro" id="IPR011333">
    <property type="entry name" value="SKP1/BTB/POZ_sf"/>
</dbReference>
<dbReference type="PANTHER" id="PTHR24413">
    <property type="entry name" value="SPECKLE-TYPE POZ PROTEIN"/>
    <property type="match status" value="1"/>
</dbReference>
<feature type="domain" description="BTB" evidence="7">
    <location>
        <begin position="292"/>
        <end position="354"/>
    </location>
</feature>
<evidence type="ECO:0000256" key="6">
    <source>
        <dbReference type="SAM" id="MobiDB-lite"/>
    </source>
</evidence>
<evidence type="ECO:0000256" key="1">
    <source>
        <dbReference type="ARBA" id="ARBA00004123"/>
    </source>
</evidence>
<dbReference type="PhylomeDB" id="Q179U2"/>
<dbReference type="CDD" id="cd03774">
    <property type="entry name" value="MATH_SPOP"/>
    <property type="match status" value="1"/>
</dbReference>
<keyword evidence="5" id="KW-0539">Nucleus</keyword>
<organism evidence="9 10">
    <name type="scientific">Aedes aegypti</name>
    <name type="common">Yellowfever mosquito</name>
    <name type="synonym">Culex aegypti</name>
    <dbReference type="NCBI Taxonomy" id="7159"/>
    <lineage>
        <taxon>Eukaryota</taxon>
        <taxon>Metazoa</taxon>
        <taxon>Ecdysozoa</taxon>
        <taxon>Arthropoda</taxon>
        <taxon>Hexapoda</taxon>
        <taxon>Insecta</taxon>
        <taxon>Pterygota</taxon>
        <taxon>Neoptera</taxon>
        <taxon>Endopterygota</taxon>
        <taxon>Diptera</taxon>
        <taxon>Nematocera</taxon>
        <taxon>Culicoidea</taxon>
        <taxon>Culicidae</taxon>
        <taxon>Culicinae</taxon>
        <taxon>Aedini</taxon>
        <taxon>Aedes</taxon>
        <taxon>Stegomyia</taxon>
    </lineage>
</organism>
<feature type="compositionally biased region" description="Low complexity" evidence="6">
    <location>
        <begin position="502"/>
        <end position="517"/>
    </location>
</feature>
<feature type="domain" description="MATH" evidence="8">
    <location>
        <begin position="123"/>
        <end position="253"/>
    </location>
</feature>
<feature type="region of interest" description="Disordered" evidence="6">
    <location>
        <begin position="632"/>
        <end position="658"/>
    </location>
</feature>
<gene>
    <name evidence="9" type="ORF">AaeL_AAEL005512</name>
</gene>
<dbReference type="VEuPathDB" id="VectorBase:AAEL020002"/>
<dbReference type="PaxDb" id="7159-AAEL005512-PA"/>
<dbReference type="SMART" id="SM00225">
    <property type="entry name" value="BTB"/>
    <property type="match status" value="1"/>
</dbReference>
<feature type="compositionally biased region" description="Polar residues" evidence="6">
    <location>
        <begin position="646"/>
        <end position="658"/>
    </location>
</feature>
<dbReference type="Proteomes" id="UP000682892">
    <property type="component" value="Unassembled WGS sequence"/>
</dbReference>
<dbReference type="InterPro" id="IPR000210">
    <property type="entry name" value="BTB/POZ_dom"/>
</dbReference>
<evidence type="ECO:0000256" key="2">
    <source>
        <dbReference type="ARBA" id="ARBA00004906"/>
    </source>
</evidence>
<dbReference type="Gene3D" id="2.60.210.10">
    <property type="entry name" value="Apoptosis, Tumor Necrosis Factor Receptor Associated Protein 2, Chain A"/>
    <property type="match status" value="1"/>
</dbReference>
<sequence length="693" mass="74955">MILLLVSDLEEQLSVAAFRSLHFEKSVNKRLATEIFSFGGLVTKHPREVSLLEGSHARTASSFLLSRLPVVSDCPAGQTARVTSNLHSSSSTMAVSRVPSPPLPEVNTPVAENWCYTQVKVVKFSYMWTINNFSFCREEMGEVLKSSTFSAGANDKLKWCLRVNPKGLDEESKDYLSLYLLLVSCNKSEVRAKFKFSILNAKREETKAMESQRAYRFVQGKDWGFKKFIRRDFLLDEANGLLPEDKLTIFCEVSVVADSVNISGQSNIIQFKVPECKLSEDLGLLFDSEKFSDVTLAVGGREFQVHKAILAARSPVFAAMFEHEMEERKQNRVAITDVDHEVLKEMLRFIYTGKAPNLDKMADDLLAAADKYALEKLKVMCEEALCVNLSVETAAETLILADLHSADQLKAQTIDFINTSHATDVMETVGWKNMVTTHPHLINEAFRALATQQIPPIGPPRKRLTSPGSSPPSVVPSPAGSPAVAPITTQLLQQPSRKLLGSASSITSSSSSSSSSSLLINHLTNPSSPSSRAPPPSAGSLLKQQLAAVTAPDYTNKMAAASLIKAGCKKSSSSSSQLAAAAANVNVNDIAAGLANAVAAAVADAVTVATIGRNLSLNLNNYSQLRQQLEMQTTTTSSSSPPLKQFLNQSGNSVSNNHQQLQRRVASSAAAVVAIDGITSSVSARNCGDICLQ</sequence>
<name>Q179U2_AEDAE</name>
<reference evidence="9" key="3">
    <citation type="submission" date="2012-09" db="EMBL/GenBank/DDBJ databases">
        <authorList>
            <consortium name="VectorBase"/>
        </authorList>
    </citation>
    <scope>NUCLEOTIDE SEQUENCE</scope>
    <source>
        <strain evidence="9">Liverpool</strain>
    </source>
</reference>
<dbReference type="STRING" id="7159.Q179U2"/>
<dbReference type="OMA" id="CEVEFLP"/>
<evidence type="ECO:0000259" key="7">
    <source>
        <dbReference type="PROSITE" id="PS50097"/>
    </source>
</evidence>
<dbReference type="Gene3D" id="6.20.250.50">
    <property type="match status" value="1"/>
</dbReference>
<evidence type="ECO:0000256" key="3">
    <source>
        <dbReference type="ARBA" id="ARBA00010846"/>
    </source>
</evidence>
<dbReference type="InterPro" id="IPR008974">
    <property type="entry name" value="TRAF-like"/>
</dbReference>
<dbReference type="FunFam" id="3.30.710.10:FF:000008">
    <property type="entry name" value="Speckle-type POZ protein-like a"/>
    <property type="match status" value="1"/>
</dbReference>
<evidence type="ECO:0000256" key="5">
    <source>
        <dbReference type="ARBA" id="ARBA00023242"/>
    </source>
</evidence>
<evidence type="ECO:0000313" key="10">
    <source>
        <dbReference type="Proteomes" id="UP000682892"/>
    </source>
</evidence>
<dbReference type="SUPFAM" id="SSF54695">
    <property type="entry name" value="POZ domain"/>
    <property type="match status" value="1"/>
</dbReference>
<dbReference type="Pfam" id="PF24570">
    <property type="entry name" value="BACK_BPM_SPOP"/>
    <property type="match status" value="1"/>
</dbReference>
<comment type="subcellular location">
    <subcellularLocation>
        <location evidence="1">Nucleus</location>
    </subcellularLocation>
</comment>
<dbReference type="GO" id="GO:0005634">
    <property type="term" value="C:nucleus"/>
    <property type="evidence" value="ECO:0007669"/>
    <property type="project" value="UniProtKB-SubCell"/>
</dbReference>
<keyword evidence="4" id="KW-0833">Ubl conjugation pathway</keyword>
<dbReference type="VEuPathDB" id="VectorBase:AAEL020001"/>
<dbReference type="PROSITE" id="PS50144">
    <property type="entry name" value="MATH"/>
    <property type="match status" value="1"/>
</dbReference>
<dbReference type="PROSITE" id="PS50097">
    <property type="entry name" value="BTB"/>
    <property type="match status" value="1"/>
</dbReference>
<comment type="similarity">
    <text evidence="3">Belongs to the Tdpoz family.</text>
</comment>
<dbReference type="GO" id="GO:0043161">
    <property type="term" value="P:proteasome-mediated ubiquitin-dependent protein catabolic process"/>
    <property type="evidence" value="ECO:0007669"/>
    <property type="project" value="UniProtKB-ARBA"/>
</dbReference>
<comment type="pathway">
    <text evidence="2">Protein modification; protein ubiquitination.</text>
</comment>
<dbReference type="SUPFAM" id="SSF49599">
    <property type="entry name" value="TRAF domain-like"/>
    <property type="match status" value="1"/>
</dbReference>
<reference evidence="9" key="2">
    <citation type="journal article" date="2007" name="Science">
        <title>Genome sequence of Aedes aegypti, a major arbovirus vector.</title>
        <authorList>
            <person name="Nene V."/>
            <person name="Wortman J.R."/>
            <person name="Lawson D."/>
            <person name="Haas B."/>
            <person name="Kodira C."/>
            <person name="Tu Z.J."/>
            <person name="Loftus B."/>
            <person name="Xi Z."/>
            <person name="Megy K."/>
            <person name="Grabherr M."/>
            <person name="Ren Q."/>
            <person name="Zdobnov E.M."/>
            <person name="Lobo N.F."/>
            <person name="Campbell K.S."/>
            <person name="Brown S.E."/>
            <person name="Bonaldo M.F."/>
            <person name="Zhu J."/>
            <person name="Sinkins S.P."/>
            <person name="Hogenkamp D.G."/>
            <person name="Amedeo P."/>
            <person name="Arensburger P."/>
            <person name="Atkinson P.W."/>
            <person name="Bidwell S."/>
            <person name="Biedler J."/>
            <person name="Birney E."/>
            <person name="Bruggner R.V."/>
            <person name="Costas J."/>
            <person name="Coy M.R."/>
            <person name="Crabtree J."/>
            <person name="Crawford M."/>
            <person name="Debruyn B."/>
            <person name="Decaprio D."/>
            <person name="Eiglmeier K."/>
            <person name="Eisenstadt E."/>
            <person name="El-Dorry H."/>
            <person name="Gelbart W.M."/>
            <person name="Gomes S.L."/>
            <person name="Hammond M."/>
            <person name="Hannick L.I."/>
            <person name="Hogan J.R."/>
            <person name="Holmes M.H."/>
            <person name="Jaffe D."/>
            <person name="Johnston J.S."/>
            <person name="Kennedy R.C."/>
            <person name="Koo H."/>
            <person name="Kravitz S."/>
            <person name="Kriventseva E.V."/>
            <person name="Kulp D."/>
            <person name="Labutti K."/>
            <person name="Lee E."/>
            <person name="Li S."/>
            <person name="Lovin D.D."/>
            <person name="Mao C."/>
            <person name="Mauceli E."/>
            <person name="Menck C.F."/>
            <person name="Miller J.R."/>
            <person name="Montgomery P."/>
            <person name="Mori A."/>
            <person name="Nascimento A.L."/>
            <person name="Naveira H.F."/>
            <person name="Nusbaum C."/>
            <person name="O'leary S."/>
            <person name="Orvis J."/>
            <person name="Pertea M."/>
            <person name="Quesneville H."/>
            <person name="Reidenbach K.R."/>
            <person name="Rogers Y.H."/>
            <person name="Roth C.W."/>
            <person name="Schneider J.R."/>
            <person name="Schatz M."/>
            <person name="Shumway M."/>
            <person name="Stanke M."/>
            <person name="Stinson E.O."/>
            <person name="Tubio J.M."/>
            <person name="Vanzee J.P."/>
            <person name="Verjovski-Almeida S."/>
            <person name="Werner D."/>
            <person name="White O."/>
            <person name="Wyder S."/>
            <person name="Zeng Q."/>
            <person name="Zhao Q."/>
            <person name="Zhao Y."/>
            <person name="Hill C.A."/>
            <person name="Raikhel A.S."/>
            <person name="Soares M.B."/>
            <person name="Knudson D.L."/>
            <person name="Lee N.H."/>
            <person name="Galagan J."/>
            <person name="Salzberg S.L."/>
            <person name="Paulsen I.T."/>
            <person name="Dimopoulos G."/>
            <person name="Collins F.H."/>
            <person name="Birren B."/>
            <person name="Fraser-Liggett C.M."/>
            <person name="Severson D.W."/>
        </authorList>
    </citation>
    <scope>NUCLEOTIDE SEQUENCE [LARGE SCALE GENOMIC DNA]</scope>
    <source>
        <strain evidence="9">Liverpool</strain>
    </source>
</reference>
<accession>Q179U2</accession>
<dbReference type="FunFam" id="2.60.210.10:FF:000028">
    <property type="entry name" value="Speckle-type POZ protein-like"/>
    <property type="match status" value="1"/>
</dbReference>
<dbReference type="CDD" id="cd18345">
    <property type="entry name" value="BTB_POZ_roadkill-like"/>
    <property type="match status" value="1"/>
</dbReference>
<dbReference type="Gene3D" id="6.10.250.3030">
    <property type="match status" value="1"/>
</dbReference>
<dbReference type="SMART" id="SM00061">
    <property type="entry name" value="MATH"/>
    <property type="match status" value="1"/>
</dbReference>
<evidence type="ECO:0000256" key="4">
    <source>
        <dbReference type="ARBA" id="ARBA00022786"/>
    </source>
</evidence>
<dbReference type="HOGENOM" id="CLU_397522_0_0_1"/>
<dbReference type="eggNOG" id="KOG1987">
    <property type="taxonomic scope" value="Eukaryota"/>
</dbReference>
<dbReference type="Gene3D" id="3.30.710.10">
    <property type="entry name" value="Potassium Channel Kv1.1, Chain A"/>
    <property type="match status" value="1"/>
</dbReference>
<dbReference type="Pfam" id="PF00651">
    <property type="entry name" value="BTB"/>
    <property type="match status" value="1"/>
</dbReference>
<dbReference type="InterPro" id="IPR056423">
    <property type="entry name" value="BACK_BPM_SPOP"/>
</dbReference>
<protein>
    <submittedName>
        <fullName evidence="9">AAEL005512-PA</fullName>
    </submittedName>
</protein>
<evidence type="ECO:0000313" key="9">
    <source>
        <dbReference type="EMBL" id="EAT43021.1"/>
    </source>
</evidence>
<proteinExistence type="inferred from homology"/>
<dbReference type="Pfam" id="PF22486">
    <property type="entry name" value="MATH_2"/>
    <property type="match status" value="1"/>
</dbReference>
<dbReference type="InterPro" id="IPR002083">
    <property type="entry name" value="MATH/TRAF_dom"/>
</dbReference>
<reference evidence="9" key="1">
    <citation type="submission" date="2005-10" db="EMBL/GenBank/DDBJ databases">
        <authorList>
            <person name="Loftus B.J."/>
            <person name="Nene V.M."/>
            <person name="Hannick L.I."/>
            <person name="Bidwell S."/>
            <person name="Haas B."/>
            <person name="Amedeo P."/>
            <person name="Orvis J."/>
            <person name="Wortman J.R."/>
            <person name="White O.R."/>
            <person name="Salzberg S."/>
            <person name="Shumway M."/>
            <person name="Koo H."/>
            <person name="Zhao Y."/>
            <person name="Holmes M."/>
            <person name="Miller J."/>
            <person name="Schatz M."/>
            <person name="Pop M."/>
            <person name="Pai G."/>
            <person name="Utterback T."/>
            <person name="Rogers Y.-H."/>
            <person name="Kravitz S."/>
            <person name="Fraser C.M."/>
        </authorList>
    </citation>
    <scope>NUCLEOTIDE SEQUENCE</scope>
    <source>
        <strain evidence="9">Liverpool</strain>
    </source>
</reference>
<dbReference type="EMBL" id="CH477345">
    <property type="protein sequence ID" value="EAT43021.1"/>
    <property type="molecule type" value="Genomic_DNA"/>
</dbReference>